<dbReference type="InterPro" id="IPR012338">
    <property type="entry name" value="Beta-lactam/transpept-like"/>
</dbReference>
<dbReference type="Pfam" id="PF00144">
    <property type="entry name" value="Beta-lactamase"/>
    <property type="match status" value="1"/>
</dbReference>
<feature type="chain" id="PRO_5012914220" evidence="1">
    <location>
        <begin position="20"/>
        <end position="452"/>
    </location>
</feature>
<reference evidence="4" key="1">
    <citation type="submission" date="2017-04" db="EMBL/GenBank/DDBJ databases">
        <authorList>
            <person name="Varghese N."/>
            <person name="Submissions S."/>
        </authorList>
    </citation>
    <scope>NUCLEOTIDE SEQUENCE [LARGE SCALE GENOMIC DNA]</scope>
    <source>
        <strain evidence="4">Dd16</strain>
    </source>
</reference>
<dbReference type="RefSeq" id="WP_085218828.1">
    <property type="nucleotide sequence ID" value="NZ_LT840185.1"/>
</dbReference>
<dbReference type="STRING" id="941907.SAMN06295910_2221"/>
<evidence type="ECO:0000259" key="2">
    <source>
        <dbReference type="Pfam" id="PF00144"/>
    </source>
</evidence>
<gene>
    <name evidence="3" type="ORF">SAMN06295910_2221</name>
</gene>
<dbReference type="PANTHER" id="PTHR43283">
    <property type="entry name" value="BETA-LACTAMASE-RELATED"/>
    <property type="match status" value="1"/>
</dbReference>
<dbReference type="Proteomes" id="UP000192934">
    <property type="component" value="Chromosome I"/>
</dbReference>
<evidence type="ECO:0000256" key="1">
    <source>
        <dbReference type="SAM" id="SignalP"/>
    </source>
</evidence>
<keyword evidence="1" id="KW-0732">Signal</keyword>
<protein>
    <submittedName>
        <fullName evidence="3">CubicO group peptidase, beta-lactamase class C family</fullName>
    </submittedName>
</protein>
<dbReference type="PANTHER" id="PTHR43283:SF7">
    <property type="entry name" value="BETA-LACTAMASE-RELATED DOMAIN-CONTAINING PROTEIN"/>
    <property type="match status" value="1"/>
</dbReference>
<accession>A0A1X7GTZ7</accession>
<dbReference type="SUPFAM" id="SSF56601">
    <property type="entry name" value="beta-lactamase/transpeptidase-like"/>
    <property type="match status" value="1"/>
</dbReference>
<dbReference type="Gene3D" id="3.40.710.10">
    <property type="entry name" value="DD-peptidase/beta-lactamase superfamily"/>
    <property type="match status" value="1"/>
</dbReference>
<proteinExistence type="predicted"/>
<dbReference type="InterPro" id="IPR050789">
    <property type="entry name" value="Diverse_Enzym_Activities"/>
</dbReference>
<dbReference type="InterPro" id="IPR001466">
    <property type="entry name" value="Beta-lactam-related"/>
</dbReference>
<evidence type="ECO:0000313" key="4">
    <source>
        <dbReference type="Proteomes" id="UP000192934"/>
    </source>
</evidence>
<organism evidence="3 4">
    <name type="scientific">Allosphingosinicella indica</name>
    <dbReference type="NCBI Taxonomy" id="941907"/>
    <lineage>
        <taxon>Bacteria</taxon>
        <taxon>Pseudomonadati</taxon>
        <taxon>Pseudomonadota</taxon>
        <taxon>Alphaproteobacteria</taxon>
        <taxon>Sphingomonadales</taxon>
        <taxon>Sphingomonadaceae</taxon>
        <taxon>Allosphingosinicella</taxon>
    </lineage>
</organism>
<keyword evidence="4" id="KW-1185">Reference proteome</keyword>
<name>A0A1X7GTZ7_9SPHN</name>
<sequence>MISPTLAASLLALQSPATAAAAPSEMDRAIAAGYKASMLCSGIFNAGRTEAQVEAVELKGIYREYQPIVDTLKANVDRERGTVSVSYGAGAPRIASWVAGQGCINWPVGWSAAAIAHDRPVPPAGADPRPWPQGDGGIAPKTPASLARAVAKAFDADGFGAGTRSVGVVVVRDGTVIAERYADGFGPFVSNRTWSVAKSLAGTMAGIAVHQGAVEPDRPAAIPEWHRDRADPRAPITLDSLLRMASGLGSDTAGNRTDALYFGGVAVTDEATNWPVAARPGTVYRYANNDTLLAMRALREAMGDVRYARLPQSLFGPLGMKHTVAETDWRGNYILSSQVWSTARDLARFGMLYLNDGVWNGTRLLPEGWVKYVTTPSGPQPDDREFGYGATFWLLNRSPGVPTDAYAAFGNRGQYVVIVPSRETVIVRRGEDPAGSPFDIAKFTAEVLAALK</sequence>
<dbReference type="AlphaFoldDB" id="A0A1X7GTZ7"/>
<evidence type="ECO:0000313" key="3">
    <source>
        <dbReference type="EMBL" id="SMF74254.1"/>
    </source>
</evidence>
<feature type="domain" description="Beta-lactamase-related" evidence="2">
    <location>
        <begin position="153"/>
        <end position="427"/>
    </location>
</feature>
<dbReference type="EMBL" id="LT840185">
    <property type="protein sequence ID" value="SMF74254.1"/>
    <property type="molecule type" value="Genomic_DNA"/>
</dbReference>
<feature type="signal peptide" evidence="1">
    <location>
        <begin position="1"/>
        <end position="19"/>
    </location>
</feature>